<evidence type="ECO:0000313" key="2">
    <source>
        <dbReference type="EMBL" id="KAB0398844.1"/>
    </source>
</evidence>
<name>A0A643CFE6_BALPH</name>
<organism evidence="2 3">
    <name type="scientific">Balaenoptera physalus</name>
    <name type="common">Fin whale</name>
    <name type="synonym">Balaena physalus</name>
    <dbReference type="NCBI Taxonomy" id="9770"/>
    <lineage>
        <taxon>Eukaryota</taxon>
        <taxon>Metazoa</taxon>
        <taxon>Chordata</taxon>
        <taxon>Craniata</taxon>
        <taxon>Vertebrata</taxon>
        <taxon>Euteleostomi</taxon>
        <taxon>Mammalia</taxon>
        <taxon>Eutheria</taxon>
        <taxon>Laurasiatheria</taxon>
        <taxon>Artiodactyla</taxon>
        <taxon>Whippomorpha</taxon>
        <taxon>Cetacea</taxon>
        <taxon>Mysticeti</taxon>
        <taxon>Balaenopteridae</taxon>
        <taxon>Balaenoptera</taxon>
    </lineage>
</organism>
<feature type="compositionally biased region" description="Polar residues" evidence="1">
    <location>
        <begin position="1"/>
        <end position="13"/>
    </location>
</feature>
<dbReference type="EMBL" id="SGJD01001681">
    <property type="protein sequence ID" value="KAB0398844.1"/>
    <property type="molecule type" value="Genomic_DNA"/>
</dbReference>
<comment type="caution">
    <text evidence="2">The sequence shown here is derived from an EMBL/GenBank/DDBJ whole genome shotgun (WGS) entry which is preliminary data.</text>
</comment>
<reference evidence="2 3" key="1">
    <citation type="journal article" date="2019" name="PLoS ONE">
        <title>Genomic analyses reveal an absence of contemporary introgressive admixture between fin whales and blue whales, despite known hybrids.</title>
        <authorList>
            <person name="Westbury M.V."/>
            <person name="Petersen B."/>
            <person name="Lorenzen E.D."/>
        </authorList>
    </citation>
    <scope>NUCLEOTIDE SEQUENCE [LARGE SCALE GENOMIC DNA]</scope>
    <source>
        <strain evidence="2">FinWhale-01</strain>
    </source>
</reference>
<feature type="region of interest" description="Disordered" evidence="1">
    <location>
        <begin position="1"/>
        <end position="61"/>
    </location>
</feature>
<gene>
    <name evidence="2" type="ORF">E2I00_016090</name>
</gene>
<evidence type="ECO:0000256" key="1">
    <source>
        <dbReference type="SAM" id="MobiDB-lite"/>
    </source>
</evidence>
<proteinExistence type="predicted"/>
<dbReference type="Proteomes" id="UP000437017">
    <property type="component" value="Unassembled WGS sequence"/>
</dbReference>
<accession>A0A643CFE6</accession>
<dbReference type="AlphaFoldDB" id="A0A643CFE6"/>
<protein>
    <submittedName>
        <fullName evidence="2">Uncharacterized protein</fullName>
    </submittedName>
</protein>
<keyword evidence="3" id="KW-1185">Reference proteome</keyword>
<sequence length="61" mass="6619">MLTALNLQPSSSRSKVKPQKFAASTAAHPRLIPDPTLRPGKQLGQPGDLCTYRPCPPRLLP</sequence>
<evidence type="ECO:0000313" key="3">
    <source>
        <dbReference type="Proteomes" id="UP000437017"/>
    </source>
</evidence>